<protein>
    <submittedName>
        <fullName evidence="2">Uncharacterized protein</fullName>
    </submittedName>
</protein>
<evidence type="ECO:0000256" key="1">
    <source>
        <dbReference type="SAM" id="MobiDB-lite"/>
    </source>
</evidence>
<feature type="compositionally biased region" description="Pro residues" evidence="1">
    <location>
        <begin position="40"/>
        <end position="62"/>
    </location>
</feature>
<sequence>MIRRSPLAAPAAAAVTVLVSGLLMSGLLMSVAAQERTPAQSPPVSAPGAPPSGPAAPPPGLPPAEADGNRFSYHRLADGFARLDLRTGQVSLCGLRSSGWACQASPDDRAAFEAEISRLQADNVALKKALLDRGLPLPSGVKPDASVTTGEAGRTTESEFDRALGFIERAWRRLIEMIEGQSGAPGKT</sequence>
<evidence type="ECO:0000313" key="3">
    <source>
        <dbReference type="Proteomes" id="UP000289200"/>
    </source>
</evidence>
<dbReference type="Proteomes" id="UP000289200">
    <property type="component" value="Unassembled WGS sequence"/>
</dbReference>
<keyword evidence="3" id="KW-1185">Reference proteome</keyword>
<feature type="region of interest" description="Disordered" evidence="1">
    <location>
        <begin position="38"/>
        <end position="68"/>
    </location>
</feature>
<reference evidence="3" key="1">
    <citation type="submission" date="2018-10" db="EMBL/GenBank/DDBJ databases">
        <authorList>
            <person name="Peiro R."/>
            <person name="Begona"/>
            <person name="Cbmso G."/>
            <person name="Lopez M."/>
            <person name="Gonzalez S."/>
            <person name="Sacristan E."/>
            <person name="Castillo E."/>
        </authorList>
    </citation>
    <scope>NUCLEOTIDE SEQUENCE [LARGE SCALE GENOMIC DNA]</scope>
</reference>
<organism evidence="2 3">
    <name type="scientific">Rhodoplanes serenus</name>
    <dbReference type="NCBI Taxonomy" id="200615"/>
    <lineage>
        <taxon>Bacteria</taxon>
        <taxon>Pseudomonadati</taxon>
        <taxon>Pseudomonadota</taxon>
        <taxon>Alphaproteobacteria</taxon>
        <taxon>Hyphomicrobiales</taxon>
        <taxon>Nitrobacteraceae</taxon>
        <taxon>Rhodoplanes</taxon>
    </lineage>
</organism>
<gene>
    <name evidence="2" type="ORF">RHODGE_RHODGE_04984</name>
</gene>
<dbReference type="AlphaFoldDB" id="A0A3S4FD52"/>
<name>A0A3S4FD52_9BRAD</name>
<accession>A0A3S4FD52</accession>
<comment type="caution">
    <text evidence="2">The sequence shown here is derived from an EMBL/GenBank/DDBJ whole genome shotgun (WGS) entry which is preliminary data.</text>
</comment>
<evidence type="ECO:0000313" key="2">
    <source>
        <dbReference type="EMBL" id="VCU11504.1"/>
    </source>
</evidence>
<proteinExistence type="predicted"/>
<dbReference type="RefSeq" id="WP_129611674.1">
    <property type="nucleotide sequence ID" value="NZ_UWOC01000214.1"/>
</dbReference>
<dbReference type="EMBL" id="UWOC01000214">
    <property type="protein sequence ID" value="VCU11504.1"/>
    <property type="molecule type" value="Genomic_DNA"/>
</dbReference>
<dbReference type="OrthoDB" id="7870871at2"/>